<comment type="caution">
    <text evidence="1">The sequence shown here is derived from an EMBL/GenBank/DDBJ whole genome shotgun (WGS) entry which is preliminary data.</text>
</comment>
<reference evidence="1 2" key="1">
    <citation type="journal article" date="2024" name="J Genomics">
        <title>Draft genome sequencing and assembly of Favolaschia claudopus CIRM-BRFM 2984 isolated from oak limbs.</title>
        <authorList>
            <person name="Navarro D."/>
            <person name="Drula E."/>
            <person name="Chaduli D."/>
            <person name="Cazenave R."/>
            <person name="Ahrendt S."/>
            <person name="Wang J."/>
            <person name="Lipzen A."/>
            <person name="Daum C."/>
            <person name="Barry K."/>
            <person name="Grigoriev I.V."/>
            <person name="Favel A."/>
            <person name="Rosso M.N."/>
            <person name="Martin F."/>
        </authorList>
    </citation>
    <scope>NUCLEOTIDE SEQUENCE [LARGE SCALE GENOMIC DNA]</scope>
    <source>
        <strain evidence="1 2">CIRM-BRFM 2984</strain>
    </source>
</reference>
<evidence type="ECO:0000313" key="2">
    <source>
        <dbReference type="Proteomes" id="UP001362999"/>
    </source>
</evidence>
<proteinExistence type="predicted"/>
<protein>
    <submittedName>
        <fullName evidence="1">Uncharacterized protein</fullName>
    </submittedName>
</protein>
<dbReference type="Proteomes" id="UP001362999">
    <property type="component" value="Unassembled WGS sequence"/>
</dbReference>
<dbReference type="EMBL" id="JAWWNJ010000004">
    <property type="protein sequence ID" value="KAK7057378.1"/>
    <property type="molecule type" value="Genomic_DNA"/>
</dbReference>
<name>A0AAW0E0P2_9AGAR</name>
<accession>A0AAW0E0P2</accession>
<sequence>MSIQTAIVSVFLNASVKPVKSETSANIANCSSLGSGPHPPPPDTGTVSFEVKEQELPEKLRVLKGAVNSFCGVWRELRVEESSEADVLREELGPELEAVVTALSDAHPPSLRFAIDNIAPPVQLVDPSSAGEGHKSRKKQTPKIVRRLEGIWKVGEEPPMGVDEVVRLESPQQSREEREDGALGRLARGHRWLAEEAEQSGRMVVWTACYGGAGVYACCDEDEGDWLVQAERTRGLFEGTLPGDSGCWQLNLRQKGKEYEYWKKGYLRQNAGPRLKLANLFRAVGVHFVLDPFWSVARLAEGRTTAEFLEILGSLLNNRAAAISRFMRIWQSLRGGCCCCTRFALGDLQ</sequence>
<keyword evidence="2" id="KW-1185">Reference proteome</keyword>
<evidence type="ECO:0000313" key="1">
    <source>
        <dbReference type="EMBL" id="KAK7057378.1"/>
    </source>
</evidence>
<dbReference type="AlphaFoldDB" id="A0AAW0E0P2"/>
<organism evidence="1 2">
    <name type="scientific">Favolaschia claudopus</name>
    <dbReference type="NCBI Taxonomy" id="2862362"/>
    <lineage>
        <taxon>Eukaryota</taxon>
        <taxon>Fungi</taxon>
        <taxon>Dikarya</taxon>
        <taxon>Basidiomycota</taxon>
        <taxon>Agaricomycotina</taxon>
        <taxon>Agaricomycetes</taxon>
        <taxon>Agaricomycetidae</taxon>
        <taxon>Agaricales</taxon>
        <taxon>Marasmiineae</taxon>
        <taxon>Mycenaceae</taxon>
        <taxon>Favolaschia</taxon>
    </lineage>
</organism>
<gene>
    <name evidence="1" type="ORF">R3P38DRAFT_2759644</name>
</gene>